<sequence>MKGYPHRVLSIGAGELIEVRDKEEKITICRRTRISLYKRGVKNRLVNLAKSYLLDQIEEPLSGAFIDCGANVGELGAFSRARNLDYHAFEPEKREADCCDLNNYDGASRTNRVGLWSEDGTLEFYSKPSSADSSLFETDGYIERHVINVRSLDSYVSENNLDRIAVIKIEAEGAEPEILSGAEKSLRIARYVTVDCGFERGKAEESTLVPVVNLMIKFGFEAVAWNRDRVTVLFRNTDRTRS</sequence>
<dbReference type="PANTHER" id="PTHR34203">
    <property type="entry name" value="METHYLTRANSFERASE, FKBM FAMILY PROTEIN"/>
    <property type="match status" value="1"/>
</dbReference>
<dbReference type="AlphaFoldDB" id="A0A4R6YC24"/>
<dbReference type="Pfam" id="PF05050">
    <property type="entry name" value="Methyltransf_21"/>
    <property type="match status" value="1"/>
</dbReference>
<comment type="caution">
    <text evidence="2">The sequence shown here is derived from an EMBL/GenBank/DDBJ whole genome shotgun (WGS) entry which is preliminary data.</text>
</comment>
<evidence type="ECO:0000259" key="1">
    <source>
        <dbReference type="Pfam" id="PF05050"/>
    </source>
</evidence>
<reference evidence="2 3" key="1">
    <citation type="submission" date="2019-03" db="EMBL/GenBank/DDBJ databases">
        <title>Genomic Encyclopedia of Type Strains, Phase IV (KMG-IV): sequencing the most valuable type-strain genomes for metagenomic binning, comparative biology and taxonomic classification.</title>
        <authorList>
            <person name="Goeker M."/>
        </authorList>
    </citation>
    <scope>NUCLEOTIDE SEQUENCE [LARGE SCALE GENOMIC DNA]</scope>
    <source>
        <strain evidence="2 3">DSM 11603</strain>
    </source>
</reference>
<keyword evidence="2" id="KW-0808">Transferase</keyword>
<accession>A0A4R6YC24</accession>
<keyword evidence="2" id="KW-0489">Methyltransferase</keyword>
<dbReference type="GO" id="GO:0032259">
    <property type="term" value="P:methylation"/>
    <property type="evidence" value="ECO:0007669"/>
    <property type="project" value="UniProtKB-KW"/>
</dbReference>
<dbReference type="GO" id="GO:0008168">
    <property type="term" value="F:methyltransferase activity"/>
    <property type="evidence" value="ECO:0007669"/>
    <property type="project" value="UniProtKB-KW"/>
</dbReference>
<protein>
    <submittedName>
        <fullName evidence="2">FkbM family methyltransferase</fullName>
    </submittedName>
</protein>
<name>A0A4R6YC24_9HYPH</name>
<keyword evidence="3" id="KW-1185">Reference proteome</keyword>
<dbReference type="RefSeq" id="WP_166647769.1">
    <property type="nucleotide sequence ID" value="NZ_KK073900.1"/>
</dbReference>
<evidence type="ECO:0000313" key="3">
    <source>
        <dbReference type="Proteomes" id="UP000294958"/>
    </source>
</evidence>
<dbReference type="NCBIfam" id="TIGR01444">
    <property type="entry name" value="fkbM_fam"/>
    <property type="match status" value="1"/>
</dbReference>
<dbReference type="InterPro" id="IPR006342">
    <property type="entry name" value="FkbM_mtfrase"/>
</dbReference>
<dbReference type="InterPro" id="IPR052514">
    <property type="entry name" value="SAM-dependent_MTase"/>
</dbReference>
<dbReference type="PANTHER" id="PTHR34203:SF15">
    <property type="entry name" value="SLL1173 PROTEIN"/>
    <property type="match status" value="1"/>
</dbReference>
<dbReference type="InterPro" id="IPR029063">
    <property type="entry name" value="SAM-dependent_MTases_sf"/>
</dbReference>
<gene>
    <name evidence="2" type="ORF">DES43_12418</name>
</gene>
<proteinExistence type="predicted"/>
<dbReference type="SUPFAM" id="SSF53335">
    <property type="entry name" value="S-adenosyl-L-methionine-dependent methyltransferases"/>
    <property type="match status" value="1"/>
</dbReference>
<feature type="domain" description="Methyltransferase FkbM" evidence="1">
    <location>
        <begin position="67"/>
        <end position="197"/>
    </location>
</feature>
<dbReference type="EMBL" id="SNZF01000024">
    <property type="protein sequence ID" value="TDR33223.1"/>
    <property type="molecule type" value="Genomic_DNA"/>
</dbReference>
<evidence type="ECO:0000313" key="2">
    <source>
        <dbReference type="EMBL" id="TDR33223.1"/>
    </source>
</evidence>
<organism evidence="2 3">
    <name type="scientific">Aquamicrobium defluvii</name>
    <dbReference type="NCBI Taxonomy" id="69279"/>
    <lineage>
        <taxon>Bacteria</taxon>
        <taxon>Pseudomonadati</taxon>
        <taxon>Pseudomonadota</taxon>
        <taxon>Alphaproteobacteria</taxon>
        <taxon>Hyphomicrobiales</taxon>
        <taxon>Phyllobacteriaceae</taxon>
        <taxon>Aquamicrobium</taxon>
    </lineage>
</organism>
<dbReference type="Proteomes" id="UP000294958">
    <property type="component" value="Unassembled WGS sequence"/>
</dbReference>
<dbReference type="Gene3D" id="3.40.50.150">
    <property type="entry name" value="Vaccinia Virus protein VP39"/>
    <property type="match status" value="1"/>
</dbReference>